<dbReference type="EMBL" id="KI669463">
    <property type="protein sequence ID" value="OCF57699.1"/>
    <property type="molecule type" value="Genomic_DNA"/>
</dbReference>
<evidence type="ECO:0000313" key="2">
    <source>
        <dbReference type="EMBL" id="OCF57699.1"/>
    </source>
</evidence>
<dbReference type="Proteomes" id="UP000092583">
    <property type="component" value="Unassembled WGS sequence"/>
</dbReference>
<keyword evidence="3" id="KW-1185">Reference proteome</keyword>
<proteinExistence type="predicted"/>
<feature type="region of interest" description="Disordered" evidence="1">
    <location>
        <begin position="1"/>
        <end position="76"/>
    </location>
</feature>
<feature type="compositionally biased region" description="Polar residues" evidence="1">
    <location>
        <begin position="28"/>
        <end position="38"/>
    </location>
</feature>
<sequence length="170" mass="19296">MPPKGTKKKNDDDSEVSTSDRIRLALQKKQQNVGLSVGTSTKSKKTKKTPDPDHPDVKFGQPDGESPRASMGSSVEEMEIAKEVNDLMAAYDDLETHVNAAISLMPLFKGRGRYFHGIQDQSMRFWKQYNNVLFSQADGTVPETTLARHFQRYNGRYKPWMENLVNDDEK</sequence>
<evidence type="ECO:0000256" key="1">
    <source>
        <dbReference type="SAM" id="MobiDB-lite"/>
    </source>
</evidence>
<reference evidence="2 3" key="1">
    <citation type="submission" date="2013-07" db="EMBL/GenBank/DDBJ databases">
        <title>The Genome Sequence of Kwoniella mangroviensis CBS10435.</title>
        <authorList>
            <consortium name="The Broad Institute Genome Sequencing Platform"/>
            <person name="Cuomo C."/>
            <person name="Litvintseva A."/>
            <person name="Chen Y."/>
            <person name="Heitman J."/>
            <person name="Sun S."/>
            <person name="Springer D."/>
            <person name="Dromer F."/>
            <person name="Young S.K."/>
            <person name="Zeng Q."/>
            <person name="Gargeya S."/>
            <person name="Fitzgerald M."/>
            <person name="Abouelleil A."/>
            <person name="Alvarado L."/>
            <person name="Berlin A.M."/>
            <person name="Chapman S.B."/>
            <person name="Dewar J."/>
            <person name="Goldberg J."/>
            <person name="Griggs A."/>
            <person name="Gujja S."/>
            <person name="Hansen M."/>
            <person name="Howarth C."/>
            <person name="Imamovic A."/>
            <person name="Larimer J."/>
            <person name="McCowan C."/>
            <person name="Murphy C."/>
            <person name="Pearson M."/>
            <person name="Priest M."/>
            <person name="Roberts A."/>
            <person name="Saif S."/>
            <person name="Shea T."/>
            <person name="Sykes S."/>
            <person name="Wortman J."/>
            <person name="Nusbaum C."/>
            <person name="Birren B."/>
        </authorList>
    </citation>
    <scope>NUCLEOTIDE SEQUENCE [LARGE SCALE GENOMIC DNA]</scope>
    <source>
        <strain evidence="2 3">CBS 10435</strain>
    </source>
</reference>
<gene>
    <name evidence="2" type="ORF">L486_05163</name>
</gene>
<reference evidence="3" key="2">
    <citation type="submission" date="2013-12" db="EMBL/GenBank/DDBJ databases">
        <title>Evolution of pathogenesis and genome organization in the Tremellales.</title>
        <authorList>
            <person name="Cuomo C."/>
            <person name="Litvintseva A."/>
            <person name="Heitman J."/>
            <person name="Chen Y."/>
            <person name="Sun S."/>
            <person name="Springer D."/>
            <person name="Dromer F."/>
            <person name="Young S."/>
            <person name="Zeng Q."/>
            <person name="Chapman S."/>
            <person name="Gujja S."/>
            <person name="Saif S."/>
            <person name="Birren B."/>
        </authorList>
    </citation>
    <scope>NUCLEOTIDE SEQUENCE [LARGE SCALE GENOMIC DNA]</scope>
    <source>
        <strain evidence="3">CBS 10435</strain>
    </source>
</reference>
<name>A0A1B9IQ64_9TREE</name>
<accession>A0A1B9IQ64</accession>
<evidence type="ECO:0000313" key="3">
    <source>
        <dbReference type="Proteomes" id="UP000092583"/>
    </source>
</evidence>
<organism evidence="2 3">
    <name type="scientific">Kwoniella mangroviensis CBS 10435</name>
    <dbReference type="NCBI Taxonomy" id="1331196"/>
    <lineage>
        <taxon>Eukaryota</taxon>
        <taxon>Fungi</taxon>
        <taxon>Dikarya</taxon>
        <taxon>Basidiomycota</taxon>
        <taxon>Agaricomycotina</taxon>
        <taxon>Tremellomycetes</taxon>
        <taxon>Tremellales</taxon>
        <taxon>Cryptococcaceae</taxon>
        <taxon>Kwoniella</taxon>
    </lineage>
</organism>
<dbReference type="AlphaFoldDB" id="A0A1B9IQ64"/>
<protein>
    <submittedName>
        <fullName evidence="2">Uncharacterized protein</fullName>
    </submittedName>
</protein>
<feature type="compositionally biased region" description="Basic and acidic residues" evidence="1">
    <location>
        <begin position="48"/>
        <end position="57"/>
    </location>
</feature>